<reference evidence="1" key="1">
    <citation type="submission" date="2018-05" db="EMBL/GenBank/DDBJ databases">
        <authorList>
            <person name="Lanie J.A."/>
            <person name="Ng W.-L."/>
            <person name="Kazmierczak K.M."/>
            <person name="Andrzejewski T.M."/>
            <person name="Davidsen T.M."/>
            <person name="Wayne K.J."/>
            <person name="Tettelin H."/>
            <person name="Glass J.I."/>
            <person name="Rusch D."/>
            <person name="Podicherti R."/>
            <person name="Tsui H.-C.T."/>
            <person name="Winkler M.E."/>
        </authorList>
    </citation>
    <scope>NUCLEOTIDE SEQUENCE</scope>
</reference>
<feature type="non-terminal residue" evidence="1">
    <location>
        <position position="30"/>
    </location>
</feature>
<dbReference type="AlphaFoldDB" id="A0A382WSG8"/>
<sequence>MGLGILGLNGDSVHSFSFFTNKPNIPKVEN</sequence>
<gene>
    <name evidence="1" type="ORF">METZ01_LOCUS414606</name>
</gene>
<accession>A0A382WSG8</accession>
<evidence type="ECO:0000313" key="1">
    <source>
        <dbReference type="EMBL" id="SVD61752.1"/>
    </source>
</evidence>
<organism evidence="1">
    <name type="scientific">marine metagenome</name>
    <dbReference type="NCBI Taxonomy" id="408172"/>
    <lineage>
        <taxon>unclassified sequences</taxon>
        <taxon>metagenomes</taxon>
        <taxon>ecological metagenomes</taxon>
    </lineage>
</organism>
<name>A0A382WSG8_9ZZZZ</name>
<proteinExistence type="predicted"/>
<protein>
    <submittedName>
        <fullName evidence="1">Uncharacterized protein</fullName>
    </submittedName>
</protein>
<dbReference type="EMBL" id="UINC01162156">
    <property type="protein sequence ID" value="SVD61752.1"/>
    <property type="molecule type" value="Genomic_DNA"/>
</dbReference>